<proteinExistence type="predicted"/>
<dbReference type="Pfam" id="PF00702">
    <property type="entry name" value="Hydrolase"/>
    <property type="match status" value="1"/>
</dbReference>
<dbReference type="CDD" id="cd02603">
    <property type="entry name" value="HAD_sEH-N_like"/>
    <property type="match status" value="1"/>
</dbReference>
<evidence type="ECO:0000313" key="2">
    <source>
        <dbReference type="Proteomes" id="UP000515570"/>
    </source>
</evidence>
<dbReference type="EMBL" id="CP059833">
    <property type="protein sequence ID" value="QMV84352.1"/>
    <property type="molecule type" value="Genomic_DNA"/>
</dbReference>
<dbReference type="SUPFAM" id="SSF56784">
    <property type="entry name" value="HAD-like"/>
    <property type="match status" value="1"/>
</dbReference>
<dbReference type="InterPro" id="IPR023198">
    <property type="entry name" value="PGP-like_dom2"/>
</dbReference>
<reference evidence="1 2" key="1">
    <citation type="submission" date="2020-07" db="EMBL/GenBank/DDBJ databases">
        <title>non toxigenic Corynebacterium sp. nov from a clinical source.</title>
        <authorList>
            <person name="Bernier A.-M."/>
            <person name="Bernard K."/>
        </authorList>
    </citation>
    <scope>NUCLEOTIDE SEQUENCE [LARGE SCALE GENOMIC DNA]</scope>
    <source>
        <strain evidence="2">NML 93-0612</strain>
    </source>
</reference>
<dbReference type="RefSeq" id="WP_182385161.1">
    <property type="nucleotide sequence ID" value="NZ_CP059833.1"/>
</dbReference>
<dbReference type="InterPro" id="IPR006439">
    <property type="entry name" value="HAD-SF_hydro_IA"/>
</dbReference>
<dbReference type="InterPro" id="IPR036412">
    <property type="entry name" value="HAD-like_sf"/>
</dbReference>
<dbReference type="PANTHER" id="PTHR43611:SF3">
    <property type="entry name" value="FLAVIN MONONUCLEOTIDE HYDROLASE 1, CHLOROPLATIC"/>
    <property type="match status" value="1"/>
</dbReference>
<name>A0A7G5FCL1_9CORY</name>
<dbReference type="Proteomes" id="UP000515570">
    <property type="component" value="Chromosome"/>
</dbReference>
<evidence type="ECO:0000313" key="1">
    <source>
        <dbReference type="EMBL" id="QMV84352.1"/>
    </source>
</evidence>
<dbReference type="Gene3D" id="1.10.150.240">
    <property type="entry name" value="Putative phosphatase, domain 2"/>
    <property type="match status" value="1"/>
</dbReference>
<dbReference type="NCBIfam" id="TIGR01509">
    <property type="entry name" value="HAD-SF-IA-v3"/>
    <property type="match status" value="1"/>
</dbReference>
<dbReference type="Gene3D" id="3.40.50.1000">
    <property type="entry name" value="HAD superfamily/HAD-like"/>
    <property type="match status" value="1"/>
</dbReference>
<accession>A0A7G5FCL1</accession>
<dbReference type="SFLD" id="SFLDG01129">
    <property type="entry name" value="C1.5:_HAD__Beta-PGM__Phosphata"/>
    <property type="match status" value="1"/>
</dbReference>
<dbReference type="SFLD" id="SFLDS00003">
    <property type="entry name" value="Haloacid_Dehalogenase"/>
    <property type="match status" value="1"/>
</dbReference>
<keyword evidence="2" id="KW-1185">Reference proteome</keyword>
<protein>
    <submittedName>
        <fullName evidence="1">HAD family phosphatase</fullName>
    </submittedName>
</protein>
<dbReference type="PANTHER" id="PTHR43611">
    <property type="entry name" value="ALPHA-D-GLUCOSE 1-PHOSPHATE PHOSPHATASE"/>
    <property type="match status" value="1"/>
</dbReference>
<gene>
    <name evidence="1" type="ORF">HW450_08195</name>
</gene>
<dbReference type="AlphaFoldDB" id="A0A7G5FCL1"/>
<dbReference type="InterPro" id="IPR023214">
    <property type="entry name" value="HAD_sf"/>
</dbReference>
<sequence length="190" mass="21765">MNFLFDLYGVLLKTQSEQALRALEQVTGATDELWPVYWELRPDFDAGRVTAEEYWDKVQKRLHVDPFDIQQAIDTDYAGWLEEDPEMVDLVRGLAKDHRVGLLSNIPEGLAREVLRKHTWLQDFDSIAMSYDIGVEKPQPEAYAKALELLGTLPAETHFFDDNEANVWAAERCGLQAHLFTGIDTLKEIL</sequence>
<organism evidence="1 2">
    <name type="scientific">Corynebacterium hindlerae</name>
    <dbReference type="NCBI Taxonomy" id="699041"/>
    <lineage>
        <taxon>Bacteria</taxon>
        <taxon>Bacillati</taxon>
        <taxon>Actinomycetota</taxon>
        <taxon>Actinomycetes</taxon>
        <taxon>Mycobacteriales</taxon>
        <taxon>Corynebacteriaceae</taxon>
        <taxon>Corynebacterium</taxon>
    </lineage>
</organism>
<dbReference type="NCBIfam" id="TIGR01549">
    <property type="entry name" value="HAD-SF-IA-v1"/>
    <property type="match status" value="1"/>
</dbReference>